<dbReference type="InterPro" id="IPR006526">
    <property type="entry name" value="Export_prot_PHISTa/b/c"/>
</dbReference>
<dbReference type="InterPro" id="IPR019111">
    <property type="entry name" value="PRESA_N"/>
</dbReference>
<dbReference type="GeneID" id="29776390"/>
<dbReference type="InterPro" id="IPR044885">
    <property type="entry name" value="PRESA_N_sf"/>
</dbReference>
<proteinExistence type="predicted"/>
<dbReference type="Proteomes" id="UP000076004">
    <property type="component" value="Unassembled WGS sequence"/>
</dbReference>
<feature type="domain" description="Plasmodium RESA N-terminal" evidence="3">
    <location>
        <begin position="126"/>
        <end position="247"/>
    </location>
</feature>
<feature type="region of interest" description="Disordered" evidence="1">
    <location>
        <begin position="56"/>
        <end position="78"/>
    </location>
</feature>
<dbReference type="AlphaFoldDB" id="A0A151LK92"/>
<keyword evidence="2" id="KW-0812">Transmembrane</keyword>
<accession>A0A151LK92</accession>
<evidence type="ECO:0000259" key="3">
    <source>
        <dbReference type="Pfam" id="PF09687"/>
    </source>
</evidence>
<evidence type="ECO:0000256" key="2">
    <source>
        <dbReference type="SAM" id="Phobius"/>
    </source>
</evidence>
<gene>
    <name evidence="4" type="ORF">PGSY75_1001800</name>
</gene>
<evidence type="ECO:0000313" key="5">
    <source>
        <dbReference type="Proteomes" id="UP000076004"/>
    </source>
</evidence>
<feature type="compositionally biased region" description="Basic and acidic residues" evidence="1">
    <location>
        <begin position="59"/>
        <end position="77"/>
    </location>
</feature>
<organism evidence="4 5">
    <name type="scientific">Plasmodium gaboni</name>
    <dbReference type="NCBI Taxonomy" id="647221"/>
    <lineage>
        <taxon>Eukaryota</taxon>
        <taxon>Sar</taxon>
        <taxon>Alveolata</taxon>
        <taxon>Apicomplexa</taxon>
        <taxon>Aconoidasida</taxon>
        <taxon>Haemosporida</taxon>
        <taxon>Plasmodiidae</taxon>
        <taxon>Plasmodium</taxon>
        <taxon>Plasmodium (Laverania)</taxon>
    </lineage>
</organism>
<dbReference type="NCBIfam" id="TIGR01639">
    <property type="entry name" value="P_fal_TIGR01639"/>
    <property type="match status" value="1"/>
</dbReference>
<evidence type="ECO:0000313" key="4">
    <source>
        <dbReference type="EMBL" id="KYN99393.1"/>
    </source>
</evidence>
<dbReference type="VEuPathDB" id="PlasmoDB:PGSY75_1001800"/>
<dbReference type="KEGG" id="pgab:PGSY75_1001800"/>
<comment type="caution">
    <text evidence="4">The sequence shown here is derived from an EMBL/GenBank/DDBJ whole genome shotgun (WGS) entry which is preliminary data.</text>
</comment>
<name>A0A151LK92_9APIC</name>
<reference evidence="4 5" key="1">
    <citation type="journal article" date="2016" name="Nat. Commun.">
        <title>Genomes of cryptic chimpanzee Plasmodium species reveal key evolutionary events leading to human malaria.</title>
        <authorList>
            <person name="Sundararaman S.A."/>
            <person name="Plenderleith L.J."/>
            <person name="Liu W."/>
            <person name="Loy D.E."/>
            <person name="Learn G.H."/>
            <person name="Li Y."/>
            <person name="Shaw K.S."/>
            <person name="Ayouba A."/>
            <person name="Peeters M."/>
            <person name="Speede S."/>
            <person name="Shaw G.M."/>
            <person name="Bushman F.D."/>
            <person name="Brisson D."/>
            <person name="Rayner J.C."/>
            <person name="Sharp P.M."/>
            <person name="Hahn B.H."/>
        </authorList>
    </citation>
    <scope>NUCLEOTIDE SEQUENCE [LARGE SCALE GENOMIC DNA]</scope>
    <source>
        <strain evidence="4 5">SY75</strain>
    </source>
</reference>
<dbReference type="Gene3D" id="6.10.280.180">
    <property type="entry name" value="Plasmodium RESA, N-terminal helical domain"/>
    <property type="match status" value="1"/>
</dbReference>
<keyword evidence="2" id="KW-1133">Transmembrane helix</keyword>
<sequence length="259" mass="30721">MDKTNFSIRKMFTYSCKPKILIFIGIVLICIMNLWIYRNKGASNFHEGNVHCRTLSDNNAKKEDGSRNRKVKNKEQRSTCNNSNITSEAYNDYSKIYNYGNSDKELSASDMELFKEENYGLLEDMTDSINKEIKELEEFPSKDILRNIWFKVHCNERNKFLSLKYSIRKIHDKYFCDTNKNEELGKKVWNKCCAIIMEEFLKLDSIQNSLFHNLMEKETVTLEEFEDFVKLCMNGYKYTKKQTKKKCVKKLNKTLSQRL</sequence>
<keyword evidence="2" id="KW-0472">Membrane</keyword>
<dbReference type="EMBL" id="LVLB01000011">
    <property type="protein sequence ID" value="KYN99393.1"/>
    <property type="molecule type" value="Genomic_DNA"/>
</dbReference>
<evidence type="ECO:0000256" key="1">
    <source>
        <dbReference type="SAM" id="MobiDB-lite"/>
    </source>
</evidence>
<dbReference type="PANTHER" id="PTHR36193:SF23">
    <property type="entry name" value="PHISTB DOMAIN-CONTAINING RESA-LIKE PROTEIN 1"/>
    <property type="match status" value="1"/>
</dbReference>
<dbReference type="PANTHER" id="PTHR36193">
    <property type="entry name" value="PHISTB DOMAIN-CONTAINING RESA-LIKE PROTEIN 1"/>
    <property type="match status" value="1"/>
</dbReference>
<dbReference type="Pfam" id="PF09687">
    <property type="entry name" value="PRESAN"/>
    <property type="match status" value="1"/>
</dbReference>
<protein>
    <submittedName>
        <fullName evidence="4">Exported protein (PHISTc)</fullName>
    </submittedName>
</protein>
<feature type="transmembrane region" description="Helical" evidence="2">
    <location>
        <begin position="20"/>
        <end position="37"/>
    </location>
</feature>
<dbReference type="RefSeq" id="XP_018641400.1">
    <property type="nucleotide sequence ID" value="XM_018785783.1"/>
</dbReference>